<proteinExistence type="predicted"/>
<dbReference type="EMBL" id="VITY01000022">
    <property type="protein sequence ID" value="TWB87287.1"/>
    <property type="molecule type" value="Genomic_DNA"/>
</dbReference>
<evidence type="ECO:0000313" key="1">
    <source>
        <dbReference type="EMBL" id="TWB87287.1"/>
    </source>
</evidence>
<organism evidence="1 2">
    <name type="scientific">Bradyrhizobium macuxiense</name>
    <dbReference type="NCBI Taxonomy" id="1755647"/>
    <lineage>
        <taxon>Bacteria</taxon>
        <taxon>Pseudomonadati</taxon>
        <taxon>Pseudomonadota</taxon>
        <taxon>Alphaproteobacteria</taxon>
        <taxon>Hyphomicrobiales</taxon>
        <taxon>Nitrobacteraceae</taxon>
        <taxon>Bradyrhizobium</taxon>
    </lineage>
</organism>
<name>A0A560KVY8_9BRAD</name>
<comment type="caution">
    <text evidence="1">The sequence shown here is derived from an EMBL/GenBank/DDBJ whole genome shotgun (WGS) entry which is preliminary data.</text>
</comment>
<reference evidence="1 2" key="1">
    <citation type="submission" date="2019-06" db="EMBL/GenBank/DDBJ databases">
        <title>Genomic Encyclopedia of Type Strains, Phase IV (KMG-V): Genome sequencing to study the core and pangenomes of soil and plant-associated prokaryotes.</title>
        <authorList>
            <person name="Whitman W."/>
        </authorList>
    </citation>
    <scope>NUCLEOTIDE SEQUENCE [LARGE SCALE GENOMIC DNA]</scope>
    <source>
        <strain evidence="1 2">BR 10355</strain>
    </source>
</reference>
<sequence>MATSGVFGLPDQFAQMRSRGSQQSNPWHAQFLGHDIREFANKLPTNGALSHPIDCINDSLP</sequence>
<protein>
    <submittedName>
        <fullName evidence="1">Uncharacterized protein</fullName>
    </submittedName>
</protein>
<accession>A0A560KVY8</accession>
<gene>
    <name evidence="1" type="ORF">FBZ93_12268</name>
</gene>
<dbReference type="AlphaFoldDB" id="A0A560KVY8"/>
<evidence type="ECO:0000313" key="2">
    <source>
        <dbReference type="Proteomes" id="UP000321304"/>
    </source>
</evidence>
<dbReference type="Proteomes" id="UP000321304">
    <property type="component" value="Unassembled WGS sequence"/>
</dbReference>
<keyword evidence="2" id="KW-1185">Reference proteome</keyword>